<dbReference type="NCBIfam" id="TIGR01587">
    <property type="entry name" value="cas3_core"/>
    <property type="match status" value="1"/>
</dbReference>
<dbReference type="SMART" id="SM00490">
    <property type="entry name" value="HELICc"/>
    <property type="match status" value="1"/>
</dbReference>
<evidence type="ECO:0000256" key="2">
    <source>
        <dbReference type="ARBA" id="ARBA00022801"/>
    </source>
</evidence>
<feature type="coiled-coil region" evidence="6">
    <location>
        <begin position="397"/>
        <end position="463"/>
    </location>
</feature>
<dbReference type="GO" id="GO:0051607">
    <property type="term" value="P:defense response to virus"/>
    <property type="evidence" value="ECO:0007669"/>
    <property type="project" value="UniProtKB-KW"/>
</dbReference>
<dbReference type="InterPro" id="IPR006474">
    <property type="entry name" value="Helicase_Cas3_CRISPR-ass_core"/>
</dbReference>
<proteinExistence type="predicted"/>
<evidence type="ECO:0000256" key="6">
    <source>
        <dbReference type="SAM" id="Coils"/>
    </source>
</evidence>
<keyword evidence="6" id="KW-0175">Coiled coil</keyword>
<dbReference type="InterPro" id="IPR054712">
    <property type="entry name" value="Cas3-like_dom"/>
</dbReference>
<keyword evidence="1" id="KW-0547">Nucleotide-binding</keyword>
<evidence type="ECO:0000256" key="5">
    <source>
        <dbReference type="ARBA" id="ARBA00023118"/>
    </source>
</evidence>
<dbReference type="Pfam" id="PF00270">
    <property type="entry name" value="DEAD"/>
    <property type="match status" value="1"/>
</dbReference>
<evidence type="ECO:0000313" key="8">
    <source>
        <dbReference type="EMBL" id="SAI85078.1"/>
    </source>
</evidence>
<dbReference type="GO" id="GO:0003676">
    <property type="term" value="F:nucleic acid binding"/>
    <property type="evidence" value="ECO:0007669"/>
    <property type="project" value="InterPro"/>
</dbReference>
<keyword evidence="4" id="KW-0067">ATP-binding</keyword>
<evidence type="ECO:0000256" key="3">
    <source>
        <dbReference type="ARBA" id="ARBA00022806"/>
    </source>
</evidence>
<dbReference type="PROSITE" id="PS51192">
    <property type="entry name" value="HELICASE_ATP_BIND_1"/>
    <property type="match status" value="1"/>
</dbReference>
<dbReference type="GO" id="GO:0005524">
    <property type="term" value="F:ATP binding"/>
    <property type="evidence" value="ECO:0007669"/>
    <property type="project" value="UniProtKB-KW"/>
</dbReference>
<keyword evidence="3" id="KW-0347">Helicase</keyword>
<dbReference type="Pfam" id="PF22590">
    <property type="entry name" value="Cas3-like_C_2"/>
    <property type="match status" value="1"/>
</dbReference>
<dbReference type="InterPro" id="IPR011545">
    <property type="entry name" value="DEAD/DEAH_box_helicase_dom"/>
</dbReference>
<accession>A0A157T2F1</accession>
<evidence type="ECO:0000256" key="1">
    <source>
        <dbReference type="ARBA" id="ARBA00022741"/>
    </source>
</evidence>
<sequence length="572" mass="65544">MGCEENKRGIRKDESRDGGGILIHMRKGIQKVLDILNCRDNSIYYECEDVNFILTFPTGYGKTTLSLEIVRMIDLKPTQNFSRLIHVVPTRSLAKDIQNSACERGLGFAVQYSFTPSHIKSPLFLAKFIITTYDSFLLNLYKASIGEPFSYHGHYDLPRFGIYTSLVHFDEFHLMNEGNSWTSLLGAVRHLSKVGVNMILSSATPSKSVEEELIRMMENRKVVRLAVVNEYGESVKNRNCVKVSEGYYECEVGSVKYTSVEVEDKINAPDININFLDKEDDVLGVVRRNKDKKIMVIVNTVDKAITLYEKLRDLSPCLIHSRFKIGDRDEKLRKECNIIIATQVIEVGVNISSEVMITEQAPITSIVQRVGRLLRDNKKDKGELYIWKSGNYYPYDKDEVENTIKELESKKNDISLKVPSSYGEIVDRVIKPPRGDPDLLRELDNIAENLFATREDLEKLLDKYCTLTNSYVINVAYDTPASERDLIPLDGDLALKIAIKGNDCVYAYVEEYKPERKVAVDKVNVRETCVEIAKPCRDYRKVFYDGDKRYIIYALKIDKELYDEETGLRLRK</sequence>
<dbReference type="Proteomes" id="UP000076770">
    <property type="component" value="Chromosome i"/>
</dbReference>
<name>A0A157T2F1_SACSO</name>
<dbReference type="InterPro" id="IPR027417">
    <property type="entry name" value="P-loop_NTPase"/>
</dbReference>
<keyword evidence="2" id="KW-0378">Hydrolase</keyword>
<evidence type="ECO:0000256" key="4">
    <source>
        <dbReference type="ARBA" id="ARBA00022840"/>
    </source>
</evidence>
<dbReference type="PANTHER" id="PTHR47959:SF16">
    <property type="entry name" value="CRISPR-ASSOCIATED NUCLEASE_HELICASE CAS3-RELATED"/>
    <property type="match status" value="1"/>
</dbReference>
<dbReference type="AlphaFoldDB" id="A0A157T2F1"/>
<dbReference type="SMART" id="SM00487">
    <property type="entry name" value="DEXDc"/>
    <property type="match status" value="1"/>
</dbReference>
<dbReference type="PANTHER" id="PTHR47959">
    <property type="entry name" value="ATP-DEPENDENT RNA HELICASE RHLE-RELATED"/>
    <property type="match status" value="1"/>
</dbReference>
<dbReference type="InterPro" id="IPR001650">
    <property type="entry name" value="Helicase_C-like"/>
</dbReference>
<dbReference type="GO" id="GO:0005829">
    <property type="term" value="C:cytosol"/>
    <property type="evidence" value="ECO:0007669"/>
    <property type="project" value="TreeGrafter"/>
</dbReference>
<dbReference type="InterPro" id="IPR050079">
    <property type="entry name" value="DEAD_box_RNA_helicase"/>
</dbReference>
<dbReference type="Gene3D" id="3.40.50.300">
    <property type="entry name" value="P-loop containing nucleotide triphosphate hydrolases"/>
    <property type="match status" value="2"/>
</dbReference>
<gene>
    <name evidence="8" type="ORF">SSOP1_1524</name>
</gene>
<evidence type="ECO:0000259" key="7">
    <source>
        <dbReference type="PROSITE" id="PS51192"/>
    </source>
</evidence>
<dbReference type="GO" id="GO:0140097">
    <property type="term" value="F:catalytic activity, acting on DNA"/>
    <property type="evidence" value="ECO:0007669"/>
    <property type="project" value="UniProtKB-ARBA"/>
</dbReference>
<dbReference type="GO" id="GO:0016787">
    <property type="term" value="F:hydrolase activity"/>
    <property type="evidence" value="ECO:0007669"/>
    <property type="project" value="UniProtKB-KW"/>
</dbReference>
<protein>
    <submittedName>
        <fullName evidence="8">CRISPR-associated protein Cas3' (Type I-A)</fullName>
    </submittedName>
</protein>
<organism evidence="8 9">
    <name type="scientific">Saccharolobus solfataricus</name>
    <name type="common">Sulfolobus solfataricus</name>
    <dbReference type="NCBI Taxonomy" id="2287"/>
    <lineage>
        <taxon>Archaea</taxon>
        <taxon>Thermoproteota</taxon>
        <taxon>Thermoprotei</taxon>
        <taxon>Sulfolobales</taxon>
        <taxon>Sulfolobaceae</taxon>
        <taxon>Saccharolobus</taxon>
    </lineage>
</organism>
<reference evidence="9" key="1">
    <citation type="submission" date="2016-04" db="EMBL/GenBank/DDBJ databases">
        <authorList>
            <person name="Shah S.A."/>
            <person name="Garrett R.A."/>
        </authorList>
    </citation>
    <scope>NUCLEOTIDE SEQUENCE [LARGE SCALE GENOMIC DNA]</scope>
    <source>
        <strain evidence="9">ATCC 35091 / DSM 1616 / JCM 8930 / NBRC 15331 / P1</strain>
    </source>
</reference>
<dbReference type="SUPFAM" id="SSF52540">
    <property type="entry name" value="P-loop containing nucleoside triphosphate hydrolases"/>
    <property type="match status" value="1"/>
</dbReference>
<dbReference type="InterPro" id="IPR014001">
    <property type="entry name" value="Helicase_ATP-bd"/>
</dbReference>
<feature type="domain" description="Helicase ATP-binding" evidence="7">
    <location>
        <begin position="43"/>
        <end position="223"/>
    </location>
</feature>
<evidence type="ECO:0000313" key="9">
    <source>
        <dbReference type="Proteomes" id="UP000076770"/>
    </source>
</evidence>
<keyword evidence="5" id="KW-0051">Antiviral defense</keyword>
<dbReference type="GO" id="GO:0003724">
    <property type="term" value="F:RNA helicase activity"/>
    <property type="evidence" value="ECO:0007669"/>
    <property type="project" value="TreeGrafter"/>
</dbReference>
<dbReference type="PATRIC" id="fig|2287.9.peg.1570"/>
<dbReference type="EMBL" id="LT549890">
    <property type="protein sequence ID" value="SAI85078.1"/>
    <property type="molecule type" value="Genomic_DNA"/>
</dbReference>